<proteinExistence type="predicted"/>
<evidence type="ECO:0000313" key="1">
    <source>
        <dbReference type="EMBL" id="AZQ54979.1"/>
    </source>
</evidence>
<accession>A0A3Q9FDB3</accession>
<reference evidence="1 2" key="1">
    <citation type="submission" date="2018-12" db="EMBL/GenBank/DDBJ databases">
        <title>Cadmium resistance mechanism in endophytic bacteria Burkholderia cenocepacia YG-3.</title>
        <authorList>
            <person name="Zhang X."/>
            <person name="Wang X."/>
            <person name="Zhu Y."/>
        </authorList>
    </citation>
    <scope>NUCLEOTIDE SEQUENCE [LARGE SCALE GENOMIC DNA]</scope>
    <source>
        <strain evidence="1 2">YG-3</strain>
    </source>
</reference>
<dbReference type="AlphaFoldDB" id="A0A3Q9FDB3"/>
<dbReference type="Proteomes" id="UP000277191">
    <property type="component" value="Chromosome 3"/>
</dbReference>
<organism evidence="1 2">
    <name type="scientific">Burkholderia cenocepacia</name>
    <dbReference type="NCBI Taxonomy" id="95486"/>
    <lineage>
        <taxon>Bacteria</taxon>
        <taxon>Pseudomonadati</taxon>
        <taxon>Pseudomonadota</taxon>
        <taxon>Betaproteobacteria</taxon>
        <taxon>Burkholderiales</taxon>
        <taxon>Burkholderiaceae</taxon>
        <taxon>Burkholderia</taxon>
        <taxon>Burkholderia cepacia complex</taxon>
    </lineage>
</organism>
<evidence type="ECO:0000313" key="2">
    <source>
        <dbReference type="Proteomes" id="UP000277191"/>
    </source>
</evidence>
<protein>
    <recommendedName>
        <fullName evidence="3">Alpha/beta hydrolase</fullName>
    </recommendedName>
</protein>
<gene>
    <name evidence="1" type="ORF">D5R55_29350</name>
</gene>
<sequence length="596" mass="64714">MTGAASVLHHSVVDENGDQYSIATLTSTEDQREKIVLAKPYVIPILFLPGIMGTNLRKKDTKASVWRPPNLDLRGAADLIGQLFSYLFKSTNERAGDLVTNSVEIDPSGPIDAGESGLPKNVLVARGWGALMRSSYHPFMAKLQHLLNDLSRYDFQRCEADLRKWAAEAGQDAPTEWGAKEGDALTREEILHAANYQFDVWAGGYNWLQSNRDSGSAIKELIEKTILPFYNEGKSVVVKDTPDGKGGSYCINERPAPSRAMAKGVIVVTHSMGGLVSRALTEIHQCDKVLGVSHGVQPATGAPATYKRMRSGFEGGEQVFLGRNAADVVAILSQSPGGLELLPTADYNDGKPWLKVRDKETGKEILALPQNGDPYNDIYFSPAWYGLVPEGNLGLTNPVEEKARASSEKASKSERKLPRARLNETIEQVMEFHRAIEKRYKLPTFAHYGAQGKRDSDNDPGGLLGTGMLASTSRFAWGEVSWEGRGLDGIEAVGVTIASDDGNGTLKTTSGIKLTISEPDCPGDGTVPMYSGEAPGKVGITMSFSHGQGHPGKSNERFGYDHQGSYGDAHGRSLYATMYAIVKIAQQANWHKKESV</sequence>
<dbReference type="EMBL" id="CP034547">
    <property type="protein sequence ID" value="AZQ54979.1"/>
    <property type="molecule type" value="Genomic_DNA"/>
</dbReference>
<name>A0A3Q9FDB3_9BURK</name>
<dbReference type="RefSeq" id="WP_126368220.1">
    <property type="nucleotide sequence ID" value="NZ_CP034547.1"/>
</dbReference>
<evidence type="ECO:0008006" key="3">
    <source>
        <dbReference type="Google" id="ProtNLM"/>
    </source>
</evidence>
<dbReference type="Gene3D" id="3.40.50.1820">
    <property type="entry name" value="alpha/beta hydrolase"/>
    <property type="match status" value="1"/>
</dbReference>
<dbReference type="InterPro" id="IPR029058">
    <property type="entry name" value="AB_hydrolase_fold"/>
</dbReference>